<protein>
    <submittedName>
        <fullName evidence="2">Uncharacterized protein</fullName>
    </submittedName>
</protein>
<proteinExistence type="predicted"/>
<evidence type="ECO:0000313" key="2">
    <source>
        <dbReference type="EMBL" id="SBS78540.1"/>
    </source>
</evidence>
<dbReference type="AlphaFoldDB" id="A0A1Y5PMB9"/>
<feature type="region of interest" description="Disordered" evidence="1">
    <location>
        <begin position="25"/>
        <end position="47"/>
    </location>
</feature>
<dbReference type="EMBL" id="FLQS01000056">
    <property type="protein sequence ID" value="SBS78540.1"/>
    <property type="molecule type" value="Genomic_DNA"/>
</dbReference>
<name>A0A1Y5PMB9_9MYCO</name>
<evidence type="ECO:0000256" key="1">
    <source>
        <dbReference type="SAM" id="MobiDB-lite"/>
    </source>
</evidence>
<accession>A0A1Y5PMB9</accession>
<gene>
    <name evidence="2" type="ORF">MHPYR_60028</name>
</gene>
<organism evidence="2">
    <name type="scientific">uncultured Mycobacterium sp</name>
    <dbReference type="NCBI Taxonomy" id="171292"/>
    <lineage>
        <taxon>Bacteria</taxon>
        <taxon>Bacillati</taxon>
        <taxon>Actinomycetota</taxon>
        <taxon>Actinomycetes</taxon>
        <taxon>Mycobacteriales</taxon>
        <taxon>Mycobacteriaceae</taxon>
        <taxon>Mycobacterium</taxon>
        <taxon>environmental samples</taxon>
    </lineage>
</organism>
<sequence length="174" mass="19955">MDSVDWPSLGLFQKVGERLIELCPGRRDGSDPIGQQGEPTARSQERGDFLERGVRLHPVERLGRNNEIERSVVRFPVLERRLLDVDAVGRRHVRHAGVRFYCEYLGARIPQLHRCDSRSRPDVKYTHVLAVNQLNNEAAWVTRAETVVVVRNKTKRVRPAAVGMARSVHMSRMR</sequence>
<reference evidence="2" key="1">
    <citation type="submission" date="2016-03" db="EMBL/GenBank/DDBJ databases">
        <authorList>
            <person name="Ploux O."/>
        </authorList>
    </citation>
    <scope>NUCLEOTIDE SEQUENCE</scope>
    <source>
        <strain evidence="2">UC10</strain>
    </source>
</reference>